<keyword evidence="4" id="KW-1185">Reference proteome</keyword>
<dbReference type="RefSeq" id="WP_145168754.1">
    <property type="nucleotide sequence ID" value="NZ_CP036525.1"/>
</dbReference>
<evidence type="ECO:0000256" key="2">
    <source>
        <dbReference type="SAM" id="MobiDB-lite"/>
    </source>
</evidence>
<dbReference type="AlphaFoldDB" id="A0A517N776"/>
<feature type="compositionally biased region" description="Basic and acidic residues" evidence="2">
    <location>
        <begin position="53"/>
        <end position="62"/>
    </location>
</feature>
<feature type="compositionally biased region" description="Low complexity" evidence="2">
    <location>
        <begin position="63"/>
        <end position="73"/>
    </location>
</feature>
<dbReference type="EMBL" id="CP036525">
    <property type="protein sequence ID" value="QDT02971.1"/>
    <property type="molecule type" value="Genomic_DNA"/>
</dbReference>
<feature type="coiled-coil region" evidence="1">
    <location>
        <begin position="154"/>
        <end position="181"/>
    </location>
</feature>
<organism evidence="3 4">
    <name type="scientific">Rubripirellula lacrimiformis</name>
    <dbReference type="NCBI Taxonomy" id="1930273"/>
    <lineage>
        <taxon>Bacteria</taxon>
        <taxon>Pseudomonadati</taxon>
        <taxon>Planctomycetota</taxon>
        <taxon>Planctomycetia</taxon>
        <taxon>Pirellulales</taxon>
        <taxon>Pirellulaceae</taxon>
        <taxon>Rubripirellula</taxon>
    </lineage>
</organism>
<feature type="compositionally biased region" description="Basic and acidic residues" evidence="2">
    <location>
        <begin position="80"/>
        <end position="101"/>
    </location>
</feature>
<keyword evidence="1" id="KW-0175">Coiled coil</keyword>
<dbReference type="Proteomes" id="UP000318538">
    <property type="component" value="Chromosome"/>
</dbReference>
<accession>A0A517N776</accession>
<feature type="compositionally biased region" description="Polar residues" evidence="2">
    <location>
        <begin position="30"/>
        <end position="41"/>
    </location>
</feature>
<protein>
    <submittedName>
        <fullName evidence="3">Uncharacterized protein</fullName>
    </submittedName>
</protein>
<dbReference type="KEGG" id="rlc:K227x_13500"/>
<name>A0A517N776_9BACT</name>
<evidence type="ECO:0000256" key="1">
    <source>
        <dbReference type="SAM" id="Coils"/>
    </source>
</evidence>
<sequence length="186" mass="20493">MSNQPPYRIDSAAPVAVPVGLRRAGWAVSPATQSIENTSPASHGGEISGGRIVRIDRRHPADPSDCPATPADPDAADQDTESHVDASQVDESRCDSSRGDCEPASLHQRWLRLHASDLIDRLQTWSADLDAREAQLNVRDSLQDHRERQFRLLQQDAAAELSEQQRAIDRIRSEINAQARRMAFGG</sequence>
<dbReference type="OrthoDB" id="282142at2"/>
<evidence type="ECO:0000313" key="4">
    <source>
        <dbReference type="Proteomes" id="UP000318538"/>
    </source>
</evidence>
<reference evidence="3 4" key="1">
    <citation type="submission" date="2019-02" db="EMBL/GenBank/DDBJ databases">
        <title>Deep-cultivation of Planctomycetes and their phenomic and genomic characterization uncovers novel biology.</title>
        <authorList>
            <person name="Wiegand S."/>
            <person name="Jogler M."/>
            <person name="Boedeker C."/>
            <person name="Pinto D."/>
            <person name="Vollmers J."/>
            <person name="Rivas-Marin E."/>
            <person name="Kohn T."/>
            <person name="Peeters S.H."/>
            <person name="Heuer A."/>
            <person name="Rast P."/>
            <person name="Oberbeckmann S."/>
            <person name="Bunk B."/>
            <person name="Jeske O."/>
            <person name="Meyerdierks A."/>
            <person name="Storesund J.E."/>
            <person name="Kallscheuer N."/>
            <person name="Luecker S."/>
            <person name="Lage O.M."/>
            <person name="Pohl T."/>
            <person name="Merkel B.J."/>
            <person name="Hornburger P."/>
            <person name="Mueller R.-W."/>
            <person name="Bruemmer F."/>
            <person name="Labrenz M."/>
            <person name="Spormann A.M."/>
            <person name="Op den Camp H."/>
            <person name="Overmann J."/>
            <person name="Amann R."/>
            <person name="Jetten M.S.M."/>
            <person name="Mascher T."/>
            <person name="Medema M.H."/>
            <person name="Devos D.P."/>
            <person name="Kaster A.-K."/>
            <person name="Ovreas L."/>
            <person name="Rohde M."/>
            <person name="Galperin M.Y."/>
            <person name="Jogler C."/>
        </authorList>
    </citation>
    <scope>NUCLEOTIDE SEQUENCE [LARGE SCALE GENOMIC DNA]</scope>
    <source>
        <strain evidence="3 4">K22_7</strain>
    </source>
</reference>
<gene>
    <name evidence="3" type="ORF">K227x_13500</name>
</gene>
<proteinExistence type="predicted"/>
<evidence type="ECO:0000313" key="3">
    <source>
        <dbReference type="EMBL" id="QDT02971.1"/>
    </source>
</evidence>
<feature type="region of interest" description="Disordered" evidence="2">
    <location>
        <begin position="30"/>
        <end position="101"/>
    </location>
</feature>